<gene>
    <name evidence="1" type="ORF">DI603_03385</name>
</gene>
<reference evidence="1 2" key="1">
    <citation type="submission" date="2017-08" db="EMBL/GenBank/DDBJ databases">
        <title>Infants hospitalized years apart are colonized by the same room-sourced microbial strains.</title>
        <authorList>
            <person name="Brooks B."/>
            <person name="Olm M.R."/>
            <person name="Firek B.A."/>
            <person name="Baker R."/>
            <person name="Thomas B.C."/>
            <person name="Morowitz M.J."/>
            <person name="Banfield J.F."/>
        </authorList>
    </citation>
    <scope>NUCLEOTIDE SEQUENCE [LARGE SCALE GENOMIC DNA]</scope>
    <source>
        <strain evidence="1">S2_012_000_R2_81</strain>
    </source>
</reference>
<dbReference type="EMBL" id="QFOD01000002">
    <property type="protein sequence ID" value="PZP35822.1"/>
    <property type="molecule type" value="Genomic_DNA"/>
</dbReference>
<name>A0A2W5FXT4_9BURK</name>
<dbReference type="AlphaFoldDB" id="A0A2W5FXT4"/>
<organism evidence="1 2">
    <name type="scientific">Roseateles depolymerans</name>
    <dbReference type="NCBI Taxonomy" id="76731"/>
    <lineage>
        <taxon>Bacteria</taxon>
        <taxon>Pseudomonadati</taxon>
        <taxon>Pseudomonadota</taxon>
        <taxon>Betaproteobacteria</taxon>
        <taxon>Burkholderiales</taxon>
        <taxon>Sphaerotilaceae</taxon>
        <taxon>Roseateles</taxon>
    </lineage>
</organism>
<evidence type="ECO:0000313" key="2">
    <source>
        <dbReference type="Proteomes" id="UP000249633"/>
    </source>
</evidence>
<protein>
    <submittedName>
        <fullName evidence="1">Uncharacterized protein</fullName>
    </submittedName>
</protein>
<comment type="caution">
    <text evidence="1">The sequence shown here is derived from an EMBL/GenBank/DDBJ whole genome shotgun (WGS) entry which is preliminary data.</text>
</comment>
<accession>A0A2W5FXT4</accession>
<proteinExistence type="predicted"/>
<evidence type="ECO:0000313" key="1">
    <source>
        <dbReference type="EMBL" id="PZP35822.1"/>
    </source>
</evidence>
<sequence length="156" mass="16365">MSAPANIEHFNRVVLVTLDQLYDAFPVPTELKTAEIADVATPGTLPPEPSFNDLEATFEAIQFLSAEGFLKYAEHYRDGTAFLHAQLTMKGLTVLGQVPNSLDKKPALASQIKTALKAGALSATTDAAKQLVGQIFTAAIAAGPSLGSSIAAAVRP</sequence>
<dbReference type="Proteomes" id="UP000249633">
    <property type="component" value="Unassembled WGS sequence"/>
</dbReference>